<name>A0A838WYA7_9CORY</name>
<dbReference type="EMBL" id="JACEOR010000451">
    <property type="protein sequence ID" value="MBA4505723.1"/>
    <property type="molecule type" value="Genomic_DNA"/>
</dbReference>
<proteinExistence type="predicted"/>
<gene>
    <name evidence="1" type="ORF">H0H28_10435</name>
</gene>
<evidence type="ECO:0000313" key="1">
    <source>
        <dbReference type="EMBL" id="MBA4505723.1"/>
    </source>
</evidence>
<accession>A0A838WYA7</accession>
<comment type="caution">
    <text evidence="1">The sequence shown here is derived from an EMBL/GenBank/DDBJ whole genome shotgun (WGS) entry which is preliminary data.</text>
</comment>
<organism evidence="1 2">
    <name type="scientific">Corynebacterium sanguinis</name>
    <dbReference type="NCBI Taxonomy" id="2594913"/>
    <lineage>
        <taxon>Bacteria</taxon>
        <taxon>Bacillati</taxon>
        <taxon>Actinomycetota</taxon>
        <taxon>Actinomycetes</taxon>
        <taxon>Mycobacteriales</taxon>
        <taxon>Corynebacteriaceae</taxon>
        <taxon>Corynebacterium</taxon>
    </lineage>
</organism>
<dbReference type="AlphaFoldDB" id="A0A838WYA7"/>
<feature type="non-terminal residue" evidence="1">
    <location>
        <position position="159"/>
    </location>
</feature>
<reference evidence="1 2" key="1">
    <citation type="submission" date="2020-07" db="EMBL/GenBank/DDBJ databases">
        <authorList>
            <person name="Khare M."/>
        </authorList>
    </citation>
    <scope>NUCLEOTIDE SEQUENCE [LARGE SCALE GENOMIC DNA]</scope>
    <source>
        <strain evidence="1 2">P8776</strain>
    </source>
</reference>
<keyword evidence="2" id="KW-1185">Reference proteome</keyword>
<dbReference type="Proteomes" id="UP000580709">
    <property type="component" value="Unassembled WGS sequence"/>
</dbReference>
<protein>
    <submittedName>
        <fullName evidence="1">Terminase</fullName>
    </submittedName>
</protein>
<evidence type="ECO:0000313" key="2">
    <source>
        <dbReference type="Proteomes" id="UP000580709"/>
    </source>
</evidence>
<sequence>MMIDEAWAHSESAGAALLQAIVPTMTTRHDLSIGTQLIFSSTMGDANSTWWHTMLAEAKEETPPGVAVLDFGIGPDTDPTDLAAVAAAHPSFGEGVTMETLAEAAATLSPSEFARGYGNVATSARSAVVEAAVLDAHETDAPLDPGPIHLGVAVAWAHD</sequence>